<dbReference type="EMBL" id="AZBU02000004">
    <property type="protein sequence ID" value="TKR82554.1"/>
    <property type="molecule type" value="Genomic_DNA"/>
</dbReference>
<evidence type="ECO:0008006" key="4">
    <source>
        <dbReference type="Google" id="ProtNLM"/>
    </source>
</evidence>
<evidence type="ECO:0000313" key="2">
    <source>
        <dbReference type="EMBL" id="TKR82554.1"/>
    </source>
</evidence>
<proteinExistence type="predicted"/>
<dbReference type="AlphaFoldDB" id="A0A4U5NI31"/>
<protein>
    <recommendedName>
        <fullName evidence="4">Granulins domain-containing protein</fullName>
    </recommendedName>
</protein>
<evidence type="ECO:0000256" key="1">
    <source>
        <dbReference type="SAM" id="SignalP"/>
    </source>
</evidence>
<feature type="signal peptide" evidence="1">
    <location>
        <begin position="1"/>
        <end position="41"/>
    </location>
</feature>
<feature type="chain" id="PRO_5020455313" description="Granulins domain-containing protein" evidence="1">
    <location>
        <begin position="42"/>
        <end position="122"/>
    </location>
</feature>
<evidence type="ECO:0000313" key="3">
    <source>
        <dbReference type="Proteomes" id="UP000298663"/>
    </source>
</evidence>
<dbReference type="Proteomes" id="UP000298663">
    <property type="component" value="Unassembled WGS sequence"/>
</dbReference>
<name>A0A4U5NI31_STECR</name>
<sequence>MKLWTLAIKTNHKRRPSRSSTIIKTLFALVLFLTFCSSALSQPCPLGRLCESPKDSFCCRYDGSFCCTSGLKCCRRGSMCDANHNCILVSLKEYSAHPTRRLSTDPCLVGKTIQDIFGFKTS</sequence>
<keyword evidence="1" id="KW-0732">Signal</keyword>
<reference evidence="2 3" key="2">
    <citation type="journal article" date="2019" name="G3 (Bethesda)">
        <title>Hybrid Assembly of the Genome of the Entomopathogenic Nematode Steinernema carpocapsae Identifies the X-Chromosome.</title>
        <authorList>
            <person name="Serra L."/>
            <person name="Macchietto M."/>
            <person name="Macias-Munoz A."/>
            <person name="McGill C.J."/>
            <person name="Rodriguez I.M."/>
            <person name="Rodriguez B."/>
            <person name="Murad R."/>
            <person name="Mortazavi A."/>
        </authorList>
    </citation>
    <scope>NUCLEOTIDE SEQUENCE [LARGE SCALE GENOMIC DNA]</scope>
    <source>
        <strain evidence="2 3">ALL</strain>
    </source>
</reference>
<gene>
    <name evidence="2" type="ORF">L596_016263</name>
</gene>
<accession>A0A4U5NI31</accession>
<comment type="caution">
    <text evidence="2">The sequence shown here is derived from an EMBL/GenBank/DDBJ whole genome shotgun (WGS) entry which is preliminary data.</text>
</comment>
<organism evidence="2 3">
    <name type="scientific">Steinernema carpocapsae</name>
    <name type="common">Entomopathogenic nematode</name>
    <dbReference type="NCBI Taxonomy" id="34508"/>
    <lineage>
        <taxon>Eukaryota</taxon>
        <taxon>Metazoa</taxon>
        <taxon>Ecdysozoa</taxon>
        <taxon>Nematoda</taxon>
        <taxon>Chromadorea</taxon>
        <taxon>Rhabditida</taxon>
        <taxon>Tylenchina</taxon>
        <taxon>Panagrolaimomorpha</taxon>
        <taxon>Strongyloidoidea</taxon>
        <taxon>Steinernematidae</taxon>
        <taxon>Steinernema</taxon>
    </lineage>
</organism>
<reference evidence="2 3" key="1">
    <citation type="journal article" date="2015" name="Genome Biol.">
        <title>Comparative genomics of Steinernema reveals deeply conserved gene regulatory networks.</title>
        <authorList>
            <person name="Dillman A.R."/>
            <person name="Macchietto M."/>
            <person name="Porter C.F."/>
            <person name="Rogers A."/>
            <person name="Williams B."/>
            <person name="Antoshechkin I."/>
            <person name="Lee M.M."/>
            <person name="Goodwin Z."/>
            <person name="Lu X."/>
            <person name="Lewis E.E."/>
            <person name="Goodrich-Blair H."/>
            <person name="Stock S.P."/>
            <person name="Adams B.J."/>
            <person name="Sternberg P.W."/>
            <person name="Mortazavi A."/>
        </authorList>
    </citation>
    <scope>NUCLEOTIDE SEQUENCE [LARGE SCALE GENOMIC DNA]</scope>
    <source>
        <strain evidence="2 3">ALL</strain>
    </source>
</reference>
<keyword evidence="3" id="KW-1185">Reference proteome</keyword>